<accession>A0ACB7YVT6</accession>
<proteinExistence type="predicted"/>
<name>A0ACB7YVT6_9ERIC</name>
<protein>
    <submittedName>
        <fullName evidence="1">Uncharacterized protein</fullName>
    </submittedName>
</protein>
<gene>
    <name evidence="1" type="ORF">Vadar_015844</name>
</gene>
<reference evidence="1 2" key="1">
    <citation type="journal article" date="2021" name="Hortic Res">
        <title>High-quality reference genome and annotation aids understanding of berry development for evergreen blueberry (Vaccinium darrowii).</title>
        <authorList>
            <person name="Yu J."/>
            <person name="Hulse-Kemp A.M."/>
            <person name="Babiker E."/>
            <person name="Staton M."/>
        </authorList>
    </citation>
    <scope>NUCLEOTIDE SEQUENCE [LARGE SCALE GENOMIC DNA]</scope>
    <source>
        <strain evidence="2">cv. NJ 8807/NJ 8810</strain>
        <tissue evidence="1">Young leaf</tissue>
    </source>
</reference>
<evidence type="ECO:0000313" key="2">
    <source>
        <dbReference type="Proteomes" id="UP000828048"/>
    </source>
</evidence>
<evidence type="ECO:0000313" key="1">
    <source>
        <dbReference type="EMBL" id="KAH7857720.1"/>
    </source>
</evidence>
<dbReference type="EMBL" id="CM037153">
    <property type="protein sequence ID" value="KAH7857720.1"/>
    <property type="molecule type" value="Genomic_DNA"/>
</dbReference>
<dbReference type="Proteomes" id="UP000828048">
    <property type="component" value="Chromosome 3"/>
</dbReference>
<keyword evidence="2" id="KW-1185">Reference proteome</keyword>
<organism evidence="1 2">
    <name type="scientific">Vaccinium darrowii</name>
    <dbReference type="NCBI Taxonomy" id="229202"/>
    <lineage>
        <taxon>Eukaryota</taxon>
        <taxon>Viridiplantae</taxon>
        <taxon>Streptophyta</taxon>
        <taxon>Embryophyta</taxon>
        <taxon>Tracheophyta</taxon>
        <taxon>Spermatophyta</taxon>
        <taxon>Magnoliopsida</taxon>
        <taxon>eudicotyledons</taxon>
        <taxon>Gunneridae</taxon>
        <taxon>Pentapetalae</taxon>
        <taxon>asterids</taxon>
        <taxon>Ericales</taxon>
        <taxon>Ericaceae</taxon>
        <taxon>Vaccinioideae</taxon>
        <taxon>Vaccinieae</taxon>
        <taxon>Vaccinium</taxon>
    </lineage>
</organism>
<comment type="caution">
    <text evidence="1">The sequence shown here is derived from an EMBL/GenBank/DDBJ whole genome shotgun (WGS) entry which is preliminary data.</text>
</comment>
<sequence length="212" mass="23611">MAAALNRFIKKSSNRCRPFFQLLKKREGYEWGAEQEQAFQELKSYLSSPPLLSTPEAGERLILYLVLQGNCLTIFYNIPSALHEKEQFSPTEQPKRMADLDPEEWRLYVDGSACNKGSGAGVVMFSPEGLVLEQALRLGFSATNNVAEHEALLAGLRSAKQNSGDNDDPGRMHHAKVQSARPHSKFHEREVRPKRGRAIQGMTGTGVDPQAD</sequence>